<dbReference type="AlphaFoldDB" id="A0A511AX13"/>
<protein>
    <submittedName>
        <fullName evidence="2">Uncharacterized protein</fullName>
    </submittedName>
</protein>
<keyword evidence="1" id="KW-0472">Membrane</keyword>
<accession>A0A511AX13</accession>
<proteinExistence type="predicted"/>
<comment type="caution">
    <text evidence="2">The sequence shown here is derived from an EMBL/GenBank/DDBJ whole genome shotgun (WGS) entry which is preliminary data.</text>
</comment>
<organism evidence="2 3">
    <name type="scientific">Alkalibacterium kapii</name>
    <dbReference type="NCBI Taxonomy" id="426704"/>
    <lineage>
        <taxon>Bacteria</taxon>
        <taxon>Bacillati</taxon>
        <taxon>Bacillota</taxon>
        <taxon>Bacilli</taxon>
        <taxon>Lactobacillales</taxon>
        <taxon>Carnobacteriaceae</taxon>
        <taxon>Alkalibacterium</taxon>
    </lineage>
</organism>
<evidence type="ECO:0000313" key="3">
    <source>
        <dbReference type="Proteomes" id="UP000321662"/>
    </source>
</evidence>
<dbReference type="EMBL" id="BJUY01000016">
    <property type="protein sequence ID" value="GEK91661.1"/>
    <property type="molecule type" value="Genomic_DNA"/>
</dbReference>
<keyword evidence="1" id="KW-1133">Transmembrane helix</keyword>
<keyword evidence="1" id="KW-0812">Transmembrane</keyword>
<gene>
    <name evidence="2" type="ORF">AKA01nite_12830</name>
</gene>
<dbReference type="Proteomes" id="UP000321662">
    <property type="component" value="Unassembled WGS sequence"/>
</dbReference>
<sequence length="59" mass="6693">MGIFIGVVFILVVMVTAYERMTAGKEVAKPERKVNKTVWIFIIALIIGLIGWYVFGWGF</sequence>
<evidence type="ECO:0000313" key="2">
    <source>
        <dbReference type="EMBL" id="GEK91661.1"/>
    </source>
</evidence>
<feature type="transmembrane region" description="Helical" evidence="1">
    <location>
        <begin position="37"/>
        <end position="55"/>
    </location>
</feature>
<name>A0A511AX13_9LACT</name>
<reference evidence="2 3" key="1">
    <citation type="submission" date="2019-07" db="EMBL/GenBank/DDBJ databases">
        <title>Whole genome shotgun sequence of Alkalibacterium kapii NBRC 103247.</title>
        <authorList>
            <person name="Hosoyama A."/>
            <person name="Uohara A."/>
            <person name="Ohji S."/>
            <person name="Ichikawa N."/>
        </authorList>
    </citation>
    <scope>NUCLEOTIDE SEQUENCE [LARGE SCALE GENOMIC DNA]</scope>
    <source>
        <strain evidence="2 3">NBRC 103247</strain>
    </source>
</reference>
<keyword evidence="3" id="KW-1185">Reference proteome</keyword>
<evidence type="ECO:0000256" key="1">
    <source>
        <dbReference type="SAM" id="Phobius"/>
    </source>
</evidence>
<dbReference type="RefSeq" id="WP_146924488.1">
    <property type="nucleotide sequence ID" value="NZ_BJUY01000016.1"/>
</dbReference>